<dbReference type="Gene3D" id="3.30.200.20">
    <property type="entry name" value="Phosphorylase Kinase, domain 1"/>
    <property type="match status" value="1"/>
</dbReference>
<dbReference type="InterPro" id="IPR000719">
    <property type="entry name" value="Prot_kinase_dom"/>
</dbReference>
<dbReference type="InterPro" id="IPR027881">
    <property type="entry name" value="SOGA_CC"/>
</dbReference>
<dbReference type="EMBL" id="CVRI01000054">
    <property type="protein sequence ID" value="CRL00473.1"/>
    <property type="molecule type" value="Genomic_DNA"/>
</dbReference>
<evidence type="ECO:0000256" key="4">
    <source>
        <dbReference type="ARBA" id="ARBA00022741"/>
    </source>
</evidence>
<dbReference type="Pfam" id="PF00069">
    <property type="entry name" value="Pkinase"/>
    <property type="match status" value="2"/>
</dbReference>
<dbReference type="GO" id="GO:0000245">
    <property type="term" value="P:spliceosomal complex assembly"/>
    <property type="evidence" value="ECO:0007669"/>
    <property type="project" value="TreeGrafter"/>
</dbReference>
<feature type="compositionally biased region" description="Polar residues" evidence="11">
    <location>
        <begin position="1701"/>
        <end position="1710"/>
    </location>
</feature>
<evidence type="ECO:0000256" key="9">
    <source>
        <dbReference type="PROSITE-ProRule" id="PRU10141"/>
    </source>
</evidence>
<protein>
    <recommendedName>
        <fullName evidence="1">non-specific serine/threonine protein kinase</fullName>
        <ecNumber evidence="1">2.7.11.1</ecNumber>
    </recommendedName>
</protein>
<dbReference type="GO" id="GO:0005634">
    <property type="term" value="C:nucleus"/>
    <property type="evidence" value="ECO:0007669"/>
    <property type="project" value="TreeGrafter"/>
</dbReference>
<dbReference type="GO" id="GO:0010506">
    <property type="term" value="P:regulation of autophagy"/>
    <property type="evidence" value="ECO:0007669"/>
    <property type="project" value="InterPro"/>
</dbReference>
<evidence type="ECO:0000256" key="11">
    <source>
        <dbReference type="SAM" id="MobiDB-lite"/>
    </source>
</evidence>
<feature type="compositionally biased region" description="Polar residues" evidence="11">
    <location>
        <begin position="1662"/>
        <end position="1674"/>
    </location>
</feature>
<dbReference type="FunFam" id="3.30.200.20:FF:000163">
    <property type="entry name" value="SRSF protein kinase 2 isoform X1"/>
    <property type="match status" value="1"/>
</dbReference>
<dbReference type="GO" id="GO:0005737">
    <property type="term" value="C:cytoplasm"/>
    <property type="evidence" value="ECO:0007669"/>
    <property type="project" value="TreeGrafter"/>
</dbReference>
<feature type="compositionally biased region" description="Basic and acidic residues" evidence="11">
    <location>
        <begin position="1872"/>
        <end position="1882"/>
    </location>
</feature>
<feature type="compositionally biased region" description="Low complexity" evidence="11">
    <location>
        <begin position="1838"/>
        <end position="1851"/>
    </location>
</feature>
<feature type="coiled-coil region" evidence="10">
    <location>
        <begin position="701"/>
        <end position="728"/>
    </location>
</feature>
<dbReference type="Pfam" id="PF11365">
    <property type="entry name" value="SOGA"/>
    <property type="match status" value="1"/>
</dbReference>
<feature type="binding site" evidence="9">
    <location>
        <position position="1950"/>
    </location>
    <ligand>
        <name>ATP</name>
        <dbReference type="ChEBI" id="CHEBI:30616"/>
    </ligand>
</feature>
<feature type="compositionally biased region" description="Basic residues" evidence="11">
    <location>
        <begin position="1813"/>
        <end position="1825"/>
    </location>
</feature>
<keyword evidence="6 9" id="KW-0067">ATP-binding</keyword>
<evidence type="ECO:0000256" key="3">
    <source>
        <dbReference type="ARBA" id="ARBA00022679"/>
    </source>
</evidence>
<feature type="compositionally biased region" description="Basic and acidic residues" evidence="11">
    <location>
        <begin position="202"/>
        <end position="213"/>
    </location>
</feature>
<feature type="region of interest" description="Disordered" evidence="11">
    <location>
        <begin position="1511"/>
        <end position="1546"/>
    </location>
</feature>
<dbReference type="InterPro" id="IPR017441">
    <property type="entry name" value="Protein_kinase_ATP_BS"/>
</dbReference>
<dbReference type="InterPro" id="IPR008271">
    <property type="entry name" value="Ser/Thr_kinase_AS"/>
</dbReference>
<feature type="region of interest" description="Disordered" evidence="11">
    <location>
        <begin position="461"/>
        <end position="506"/>
    </location>
</feature>
<dbReference type="PANTHER" id="PTHR47634:SF9">
    <property type="entry name" value="PROTEIN KINASE DOMAIN-CONTAINING PROTEIN-RELATED"/>
    <property type="match status" value="1"/>
</dbReference>
<evidence type="ECO:0000256" key="6">
    <source>
        <dbReference type="ARBA" id="ARBA00022840"/>
    </source>
</evidence>
<feature type="compositionally biased region" description="Basic and acidic residues" evidence="11">
    <location>
        <begin position="233"/>
        <end position="253"/>
    </location>
</feature>
<dbReference type="SMART" id="SM00220">
    <property type="entry name" value="S_TKc"/>
    <property type="match status" value="1"/>
</dbReference>
<feature type="compositionally biased region" description="Basic and acidic residues" evidence="11">
    <location>
        <begin position="1717"/>
        <end position="1727"/>
    </location>
</feature>
<feature type="region of interest" description="Disordered" evidence="11">
    <location>
        <begin position="41"/>
        <end position="63"/>
    </location>
</feature>
<feature type="region of interest" description="Disordered" evidence="11">
    <location>
        <begin position="1573"/>
        <end position="1622"/>
    </location>
</feature>
<keyword evidence="10" id="KW-0175">Coiled coil</keyword>
<feature type="compositionally biased region" description="Basic and acidic residues" evidence="11">
    <location>
        <begin position="571"/>
        <end position="586"/>
    </location>
</feature>
<evidence type="ECO:0000259" key="12">
    <source>
        <dbReference type="PROSITE" id="PS50011"/>
    </source>
</evidence>
<dbReference type="GO" id="GO:0050684">
    <property type="term" value="P:regulation of mRNA processing"/>
    <property type="evidence" value="ECO:0007669"/>
    <property type="project" value="TreeGrafter"/>
</dbReference>
<feature type="compositionally biased region" description="Basic and acidic residues" evidence="11">
    <location>
        <begin position="1016"/>
        <end position="1036"/>
    </location>
</feature>
<feature type="compositionally biased region" description="Low complexity" evidence="11">
    <location>
        <begin position="1733"/>
        <end position="1745"/>
    </location>
</feature>
<dbReference type="OrthoDB" id="196264at2759"/>
<evidence type="ECO:0000256" key="1">
    <source>
        <dbReference type="ARBA" id="ARBA00012513"/>
    </source>
</evidence>
<comment type="catalytic activity">
    <reaction evidence="8">
        <text>L-seryl-[protein] + ATP = O-phospho-L-seryl-[protein] + ADP + H(+)</text>
        <dbReference type="Rhea" id="RHEA:17989"/>
        <dbReference type="Rhea" id="RHEA-COMP:9863"/>
        <dbReference type="Rhea" id="RHEA-COMP:11604"/>
        <dbReference type="ChEBI" id="CHEBI:15378"/>
        <dbReference type="ChEBI" id="CHEBI:29999"/>
        <dbReference type="ChEBI" id="CHEBI:30616"/>
        <dbReference type="ChEBI" id="CHEBI:83421"/>
        <dbReference type="ChEBI" id="CHEBI:456216"/>
        <dbReference type="EC" id="2.7.11.1"/>
    </reaction>
</comment>
<evidence type="ECO:0000256" key="7">
    <source>
        <dbReference type="ARBA" id="ARBA00047899"/>
    </source>
</evidence>
<dbReference type="EC" id="2.7.11.1" evidence="1"/>
<feature type="compositionally biased region" description="Polar residues" evidence="11">
    <location>
        <begin position="1852"/>
        <end position="1871"/>
    </location>
</feature>
<feature type="compositionally biased region" description="Polar residues" evidence="11">
    <location>
        <begin position="2180"/>
        <end position="2191"/>
    </location>
</feature>
<dbReference type="PROSITE" id="PS50011">
    <property type="entry name" value="PROTEIN_KINASE_DOM"/>
    <property type="match status" value="1"/>
</dbReference>
<keyword evidence="4 9" id="KW-0547">Nucleotide-binding</keyword>
<feature type="domain" description="Protein kinase" evidence="12">
    <location>
        <begin position="1921"/>
        <end position="2448"/>
    </location>
</feature>
<keyword evidence="5" id="KW-0418">Kinase</keyword>
<dbReference type="GO" id="GO:0005615">
    <property type="term" value="C:extracellular space"/>
    <property type="evidence" value="ECO:0007669"/>
    <property type="project" value="InterPro"/>
</dbReference>
<feature type="region of interest" description="Disordered" evidence="11">
    <location>
        <begin position="1650"/>
        <end position="1906"/>
    </location>
</feature>
<comment type="catalytic activity">
    <reaction evidence="7">
        <text>L-threonyl-[protein] + ATP = O-phospho-L-threonyl-[protein] + ADP + H(+)</text>
        <dbReference type="Rhea" id="RHEA:46608"/>
        <dbReference type="Rhea" id="RHEA-COMP:11060"/>
        <dbReference type="Rhea" id="RHEA-COMP:11605"/>
        <dbReference type="ChEBI" id="CHEBI:15378"/>
        <dbReference type="ChEBI" id="CHEBI:30013"/>
        <dbReference type="ChEBI" id="CHEBI:30616"/>
        <dbReference type="ChEBI" id="CHEBI:61977"/>
        <dbReference type="ChEBI" id="CHEBI:456216"/>
        <dbReference type="EC" id="2.7.11.1"/>
    </reaction>
</comment>
<feature type="compositionally biased region" description="Basic and acidic residues" evidence="11">
    <location>
        <begin position="553"/>
        <end position="562"/>
    </location>
</feature>
<feature type="compositionally biased region" description="Polar residues" evidence="11">
    <location>
        <begin position="1588"/>
        <end position="1613"/>
    </location>
</feature>
<feature type="compositionally biased region" description="Polar residues" evidence="11">
    <location>
        <begin position="1514"/>
        <end position="1523"/>
    </location>
</feature>
<feature type="coiled-coil region" evidence="10">
    <location>
        <begin position="637"/>
        <end position="671"/>
    </location>
</feature>
<evidence type="ECO:0000313" key="14">
    <source>
        <dbReference type="Proteomes" id="UP000183832"/>
    </source>
</evidence>
<feature type="region of interest" description="Disordered" evidence="11">
    <location>
        <begin position="1011"/>
        <end position="1046"/>
    </location>
</feature>
<dbReference type="PROSITE" id="PS00108">
    <property type="entry name" value="PROTEIN_KINASE_ST"/>
    <property type="match status" value="1"/>
</dbReference>
<reference evidence="13 14" key="1">
    <citation type="submission" date="2015-04" db="EMBL/GenBank/DDBJ databases">
        <authorList>
            <person name="Syromyatnikov M.Y."/>
            <person name="Popov V.N."/>
        </authorList>
    </citation>
    <scope>NUCLEOTIDE SEQUENCE [LARGE SCALE GENOMIC DNA]</scope>
</reference>
<feature type="compositionally biased region" description="Polar residues" evidence="11">
    <location>
        <begin position="1752"/>
        <end position="1787"/>
    </location>
</feature>
<evidence type="ECO:0000313" key="13">
    <source>
        <dbReference type="EMBL" id="CRL00473.1"/>
    </source>
</evidence>
<keyword evidence="14" id="KW-1185">Reference proteome</keyword>
<feature type="compositionally biased region" description="Basic and acidic residues" evidence="11">
    <location>
        <begin position="1652"/>
        <end position="1661"/>
    </location>
</feature>
<evidence type="ECO:0000256" key="10">
    <source>
        <dbReference type="SAM" id="Coils"/>
    </source>
</evidence>
<proteinExistence type="predicted"/>
<feature type="compositionally biased region" description="Polar residues" evidence="11">
    <location>
        <begin position="2161"/>
        <end position="2170"/>
    </location>
</feature>
<dbReference type="Gene3D" id="1.10.510.10">
    <property type="entry name" value="Transferase(Phosphotransferase) domain 1"/>
    <property type="match status" value="1"/>
</dbReference>
<organism evidence="13 14">
    <name type="scientific">Clunio marinus</name>
    <dbReference type="NCBI Taxonomy" id="568069"/>
    <lineage>
        <taxon>Eukaryota</taxon>
        <taxon>Metazoa</taxon>
        <taxon>Ecdysozoa</taxon>
        <taxon>Arthropoda</taxon>
        <taxon>Hexapoda</taxon>
        <taxon>Insecta</taxon>
        <taxon>Pterygota</taxon>
        <taxon>Neoptera</taxon>
        <taxon>Endopterygota</taxon>
        <taxon>Diptera</taxon>
        <taxon>Nematocera</taxon>
        <taxon>Chironomoidea</taxon>
        <taxon>Chironomidae</taxon>
        <taxon>Clunio</taxon>
    </lineage>
</organism>
<evidence type="ECO:0000256" key="2">
    <source>
        <dbReference type="ARBA" id="ARBA00022527"/>
    </source>
</evidence>
<feature type="region of interest" description="Disordered" evidence="11">
    <location>
        <begin position="2136"/>
        <end position="2279"/>
    </location>
</feature>
<feature type="compositionally biased region" description="Acidic residues" evidence="11">
    <location>
        <begin position="2222"/>
        <end position="2231"/>
    </location>
</feature>
<dbReference type="PANTHER" id="PTHR47634">
    <property type="entry name" value="PROTEIN KINASE DOMAIN-CONTAINING PROTEIN-RELATED"/>
    <property type="match status" value="1"/>
</dbReference>
<evidence type="ECO:0000256" key="8">
    <source>
        <dbReference type="ARBA" id="ARBA00048679"/>
    </source>
</evidence>
<dbReference type="PROSITE" id="PS00107">
    <property type="entry name" value="PROTEIN_KINASE_ATP"/>
    <property type="match status" value="1"/>
</dbReference>
<gene>
    <name evidence="13" type="primary">putative SRSF protein kinase 1</name>
    <name evidence="13" type="ORF">CLUMA_CG013735</name>
</gene>
<name>A0A1J1IPP5_9DIPT</name>
<feature type="region of interest" description="Disordered" evidence="11">
    <location>
        <begin position="92"/>
        <end position="118"/>
    </location>
</feature>
<accession>A0A1J1IPP5</accession>
<feature type="compositionally biased region" description="Low complexity" evidence="11">
    <location>
        <begin position="1533"/>
        <end position="1544"/>
    </location>
</feature>
<feature type="region of interest" description="Disordered" evidence="11">
    <location>
        <begin position="182"/>
        <end position="253"/>
    </location>
</feature>
<feature type="region of interest" description="Disordered" evidence="11">
    <location>
        <begin position="553"/>
        <end position="627"/>
    </location>
</feature>
<dbReference type="InterPro" id="IPR011009">
    <property type="entry name" value="Kinase-like_dom_sf"/>
</dbReference>
<feature type="compositionally biased region" description="Basic and acidic residues" evidence="11">
    <location>
        <begin position="1826"/>
        <end position="1837"/>
    </location>
</feature>
<feature type="compositionally biased region" description="Basic and acidic residues" evidence="11">
    <location>
        <begin position="2199"/>
        <end position="2212"/>
    </location>
</feature>
<dbReference type="GO" id="GO:0004674">
    <property type="term" value="F:protein serine/threonine kinase activity"/>
    <property type="evidence" value="ECO:0007669"/>
    <property type="project" value="UniProtKB-KW"/>
</dbReference>
<dbReference type="SUPFAM" id="SSF56112">
    <property type="entry name" value="Protein kinase-like (PK-like)"/>
    <property type="match status" value="1"/>
</dbReference>
<sequence length="2455" mass="280728">MSHLYTVSSKSGDQLCPLGFHPQVRWPTRCKRCFRDYKEHGARRGEDIASSTPSLNRDSLDKSVRSWTSTQNLSSNDTANVVEITAPIRLRQRPSSWSSTPDLDEASKKSNPKSSEEIVVSVQLPVRRRNTSSGFDNVEESFTLKRPLNSPTNGNPPKPVEFDDDVVIAKTDSLAERVRKMQMLKRQGSSERESSREGSIPRSDEQIQKRQEVPDMQQPIRRRRQTDPLPPIPDDKPPARNRAELPPESEIREENEMLKRELETVKARCERAERDKSDILLRRLASIDTTSNRTAAAEALKLQQKVNEMKQQMEDLQDEKKSLAQRVKEMTNEMKARPSKSMEEQLRNKLEQAERMCEALMDENEDMKRELKNMESEIDEMQDNFREEQADEYVSVKKELEQTTKNCRILSFKLKKSERRIEQMEIERQSSGSNQTNVELVTKIKQLEDELKVANEVARRLQTESDSQTTKKKAPTLGKIGKSTSDGGKVSRESLTRGGSQEDPVQLLRDLQDSCEREADLREQLKFAEEELLYHYRQSKKLKITKPELTEIKPKNHEKELKSSGTQTSFEMKEAESLRKKSSRVEEENESLMMQLKKMASKARSRKLSPNPPKRAIVEKDEGISDEEDTAELKLQLELNEQETAVLRRKVEELERDSETSKRQVHELQEKLLTKSKDASILKKTTITKSSSKDPLSDKKIQVMEDEINELRKKLIEKDREFERVQAEQSLTKGKSKITSLKNKSIESPLTESQNVDLKRQLQVVEQEATVLRTKTQTLEQENEKLLTEVKKLQLTSAKGSLKSSNSVTSKETDKLKATIEALENERDELKAKIKKVLEDPTDKLPARTPKVYSETKTKLQLKKMIEELEEEIAEMRAIAIRSGANQLKKLEDENKKFTTELADLKKQNDEILRENKSKNSTASSQLKEVEQKLQKALTDNNSFIDNIKNLEEKLMKKDAAYKQMETTKMSFEYQVKGEKDKLTKMEKELEKLKTERAKWETKSQAIEAELNMSKKSSEKAKQSFEKEIASLKEKSSQNNEIPSKKLQEVQDKNKELEEKLSKEIKKYSTLTGEFELLEEEHVLFKAQLSSEKEKLSTEIKNLKLRTEELEDAEVKFKREKTDLTKKVSDLQRKLTEAEHNNARTSSTSFDLERSRLKSKLEQKETEYNKLLKEHEVNVDQFSTLRKDNEDLRRKLDDFERINKAQRTLNDHNATLENELKKLKLKLETTEMAVKSEVASTRLRYETQINTLQNELSSIHRQCERFKKDRDSFKQLLEAAQKNIGELKQNRKSYTSTSSGDEDDKSKIQLLEQQCGCLEDELSESRLEASKLRTELISDKSAFEIKLSEMQSKMNEYEEERILGSSKVPGTKSRLELTWQKEREDQQRLLAETSTLARDLRQTLFEVERERDKERLESRRKIDQVKKATEEELEEGRRKISELQSDLLELRDAHAKLRTANEKLRRDRDRYDRERESGSKRRLEQVGEKKVGALLQQVDELVKIAPELQHLSKEAQTQPTLSIPNPPHRSKSRSPSPAPASSSSTMQISTVLARLSEASDELRRYQRICDEERERERARRSGMRRAASQENENGIDTVTNRPTMRLQRSSQGSLYRKSLSLDQSMQSEQQQIWAKDSDVGSMSSVQSIDSEYGIRRGDSSMDSRLSAGSTQSDMTGRRKKKKGIMGKLRSLTKGSRGAESDASNRGSDSDVSLAGDRSSKKDLKERISGMFKRAGSSSRSGSRAGSQEKILNDSQLRPISIANSNGSSNTLPHNFSLQQSSAPVQTSTLPAKGKPPTPTTTRKLKTTTTKSKMQAKKKRGKKSNQKIKDLILAKNENESNNSKNKHQQSNQAPKKQQSKHIPSNSSSNETGGEQHHQIRSDDDPIDDQAYSSEEEEQESRGDYRRGGYHPVKIGDLFLQRYHVIRKIGWGHFSTVWLCWDLEDKRYAALKIVKSAANFTETAKDEIKILKAVRDTDPLDPKRNKTVQLLNDFKISGVNGTHVCMVFEVLGHNLLKLIIKSQYRGIPYENVKTIIRQVLEGLDYLHTKCQIIHTDIKPENVLICVDESYIRKIAVEATEMVSAGMKLPTSLISTAPEEFQPQVPTGKLSKTMKKKLKKKAKLQNELIRMQMEHLQQTVESENKGTKEDENEAGGDAPIDLSATATISNNDESPTDNDETSSHILNGSLKSNASSENENDEKDKDKEDSEKVDKMTSSIKSNDESNEDNEDVDENVKMINSESVIEEPKIVPVIQTTPPLENGTSEHSKRSPKPATTPSDPTFEVCDFDVKIADLGNACWVDKHFTEDIQTRQYRSLEVIVGAGYDTSADIWSTACMAFELATGDYLFEPHAGENYDRDDDHLAHIIELLGPIPKEIALAGRLSHVLFTKRGELRNITGLKPWALIEVLTEKYEWSVERALEFSSFLRPMLEYDPAKRATAAQCLEHPWITGEEDKS</sequence>
<dbReference type="InterPro" id="IPR051334">
    <property type="entry name" value="SRPK"/>
</dbReference>
<feature type="region of interest" description="Disordered" evidence="11">
    <location>
        <begin position="131"/>
        <end position="164"/>
    </location>
</feature>
<feature type="region of interest" description="Disordered" evidence="11">
    <location>
        <begin position="1461"/>
        <end position="1486"/>
    </location>
</feature>
<dbReference type="GO" id="GO:0005524">
    <property type="term" value="F:ATP binding"/>
    <property type="evidence" value="ECO:0007669"/>
    <property type="project" value="UniProtKB-UniRule"/>
</dbReference>
<evidence type="ECO:0000256" key="5">
    <source>
        <dbReference type="ARBA" id="ARBA00022777"/>
    </source>
</evidence>
<dbReference type="Proteomes" id="UP000183832">
    <property type="component" value="Unassembled WGS sequence"/>
</dbReference>
<keyword evidence="2" id="KW-0723">Serine/threonine-protein kinase</keyword>
<keyword evidence="3" id="KW-0808">Transferase</keyword>
<dbReference type="FunFam" id="1.10.510.10:FF:000275">
    <property type="entry name" value="SRSF protein kinase 2 isoform X3"/>
    <property type="match status" value="1"/>
</dbReference>
<feature type="compositionally biased region" description="Polar residues" evidence="11">
    <location>
        <begin position="2252"/>
        <end position="2261"/>
    </location>
</feature>
<dbReference type="FunFam" id="1.10.510.10:FF:001037">
    <property type="entry name" value="SRSF protein kinase 2"/>
    <property type="match status" value="1"/>
</dbReference>